<reference evidence="3" key="1">
    <citation type="journal article" date="2019" name="Int. J. Syst. Evol. Microbiol.">
        <title>The Global Catalogue of Microorganisms (GCM) 10K type strain sequencing project: providing services to taxonomists for standard genome sequencing and annotation.</title>
        <authorList>
            <consortium name="The Broad Institute Genomics Platform"/>
            <consortium name="The Broad Institute Genome Sequencing Center for Infectious Disease"/>
            <person name="Wu L."/>
            <person name="Ma J."/>
        </authorList>
    </citation>
    <scope>NUCLEOTIDE SEQUENCE [LARGE SCALE GENOMIC DNA]</scope>
    <source>
        <strain evidence="3">NBRC 108755</strain>
    </source>
</reference>
<dbReference type="EMBL" id="BSVA01000001">
    <property type="protein sequence ID" value="GMA90175.1"/>
    <property type="molecule type" value="Genomic_DNA"/>
</dbReference>
<evidence type="ECO:0000256" key="1">
    <source>
        <dbReference type="SAM" id="MobiDB-lite"/>
    </source>
</evidence>
<evidence type="ECO:0008006" key="4">
    <source>
        <dbReference type="Google" id="ProtNLM"/>
    </source>
</evidence>
<gene>
    <name evidence="2" type="ORF">GCM10025869_07040</name>
</gene>
<comment type="caution">
    <text evidence="2">The sequence shown here is derived from an EMBL/GenBank/DDBJ whole genome shotgun (WGS) entry which is preliminary data.</text>
</comment>
<name>A0ABQ6JU07_9MICO</name>
<accession>A0ABQ6JU07</accession>
<dbReference type="Proteomes" id="UP001157069">
    <property type="component" value="Unassembled WGS sequence"/>
</dbReference>
<evidence type="ECO:0000313" key="2">
    <source>
        <dbReference type="EMBL" id="GMA90175.1"/>
    </source>
</evidence>
<sequence length="194" mass="21048">MQEPPSLTRTRELLARGWTKRRIRAAVQSGRLLRLRAGAYTPAGTHADVVDAGRLLGRLTGTSELARRGVFVLATDRLEVHVVRSSSRIPPLGRPHRIHRRVLLRTPHPDALAVEPIDALYDAVMGQNPRAAIATLDSALHLGLLHPDDLDELFTALPRRFRGCVGCSMHAPSPGRSRCCASSSAPSAAPSSVR</sequence>
<organism evidence="2 3">
    <name type="scientific">Homoserinibacter gongjuensis</name>
    <dbReference type="NCBI Taxonomy" id="1162968"/>
    <lineage>
        <taxon>Bacteria</taxon>
        <taxon>Bacillati</taxon>
        <taxon>Actinomycetota</taxon>
        <taxon>Actinomycetes</taxon>
        <taxon>Micrococcales</taxon>
        <taxon>Microbacteriaceae</taxon>
        <taxon>Homoserinibacter</taxon>
    </lineage>
</organism>
<protein>
    <recommendedName>
        <fullName evidence="4">Transcriptional regulator, AbiEi antitoxin, Type IV TA system</fullName>
    </recommendedName>
</protein>
<keyword evidence="3" id="KW-1185">Reference proteome</keyword>
<evidence type="ECO:0000313" key="3">
    <source>
        <dbReference type="Proteomes" id="UP001157069"/>
    </source>
</evidence>
<proteinExistence type="predicted"/>
<feature type="region of interest" description="Disordered" evidence="1">
    <location>
        <begin position="173"/>
        <end position="194"/>
    </location>
</feature>